<dbReference type="PANTHER" id="PTHR30545">
    <property type="entry name" value="SUGAR FERMENTATION STIMULATION PROTEIN A"/>
    <property type="match status" value="1"/>
</dbReference>
<dbReference type="Gene3D" id="2.40.50.580">
    <property type="match status" value="1"/>
</dbReference>
<feature type="domain" description="SfsA N-terminal OB" evidence="1">
    <location>
        <begin position="18"/>
        <end position="88"/>
    </location>
</feature>
<gene>
    <name evidence="2" type="ORF">A6V39_03590</name>
</gene>
<dbReference type="RefSeq" id="WP_245633513.1">
    <property type="nucleotide sequence ID" value="NZ_LWUJ01000012.1"/>
</dbReference>
<dbReference type="Pfam" id="PF17746">
    <property type="entry name" value="SfsA_N"/>
    <property type="match status" value="1"/>
</dbReference>
<accession>A0A1A9QE32</accession>
<comment type="caution">
    <text evidence="2">The sequence shown here is derived from an EMBL/GenBank/DDBJ whole genome shotgun (WGS) entry which is preliminary data.</text>
</comment>
<evidence type="ECO:0000313" key="2">
    <source>
        <dbReference type="EMBL" id="OAL09969.1"/>
    </source>
</evidence>
<organism evidence="2 3">
    <name type="scientific">Candidatus Mycoplasma haematobovis</name>
    <dbReference type="NCBI Taxonomy" id="432608"/>
    <lineage>
        <taxon>Bacteria</taxon>
        <taxon>Bacillati</taxon>
        <taxon>Mycoplasmatota</taxon>
        <taxon>Mollicutes</taxon>
        <taxon>Mycoplasmataceae</taxon>
        <taxon>Mycoplasma</taxon>
    </lineage>
</organism>
<dbReference type="PANTHER" id="PTHR30545:SF2">
    <property type="entry name" value="SUGAR FERMENTATION STIMULATION PROTEIN A"/>
    <property type="match status" value="1"/>
</dbReference>
<dbReference type="InterPro" id="IPR041465">
    <property type="entry name" value="SfsA_N"/>
</dbReference>
<dbReference type="Proteomes" id="UP000077623">
    <property type="component" value="Unassembled WGS sequence"/>
</dbReference>
<dbReference type="EMBL" id="LWUJ01000012">
    <property type="protein sequence ID" value="OAL09969.1"/>
    <property type="molecule type" value="Genomic_DNA"/>
</dbReference>
<keyword evidence="3" id="KW-1185">Reference proteome</keyword>
<evidence type="ECO:0000313" key="3">
    <source>
        <dbReference type="Proteomes" id="UP000077623"/>
    </source>
</evidence>
<dbReference type="GO" id="GO:0003677">
    <property type="term" value="F:DNA binding"/>
    <property type="evidence" value="ECO:0007669"/>
    <property type="project" value="InterPro"/>
</dbReference>
<sequence>MSSDYIFAEPLIEGVISERTNRFRINVFINNEVHLCHCPSTGKIGNFDLKNRPCLLSKSNNPKRKTAYTVEAVSLNKVEDKYKTWIGINQNAVNRYVEHYLLNGGFENMVGKEQSILREQLLGNSKIDFLVGDSTYVEVKMPLRRLQIEVPEYIDIKEYAPLTSHERLMKHLNSFGSALLPHQRAILLVCFIYDNPGFVVNKKTHRYKTIKRMIDKSRLEQWQANFKITPKGVKLTNYFPLLRIEED</sequence>
<evidence type="ECO:0000259" key="1">
    <source>
        <dbReference type="Pfam" id="PF17746"/>
    </source>
</evidence>
<dbReference type="InterPro" id="IPR005224">
    <property type="entry name" value="SfsA"/>
</dbReference>
<protein>
    <submittedName>
        <fullName evidence="2">Sugar fermentation stimulation protein</fullName>
    </submittedName>
</protein>
<dbReference type="AlphaFoldDB" id="A0A1A9QE32"/>
<reference evidence="3" key="1">
    <citation type="submission" date="2016-04" db="EMBL/GenBank/DDBJ databases">
        <authorList>
            <person name="Quiroz-Castaneda R.E."/>
            <person name="Martinez-Ocampo F."/>
        </authorList>
    </citation>
    <scope>NUCLEOTIDE SEQUENCE [LARGE SCALE GENOMIC DNA]</scope>
    <source>
        <strain evidence="3">INIFAP01</strain>
    </source>
</reference>
<dbReference type="Gene3D" id="3.40.1350.60">
    <property type="match status" value="1"/>
</dbReference>
<proteinExistence type="predicted"/>
<name>A0A1A9QE32_9MOLU</name>